<comment type="function">
    <text evidence="8">Catalyzes the transfer of a phosphate group to glutamate to form L-glutamate 5-phosphate.</text>
</comment>
<comment type="subcellular location">
    <subcellularLocation>
        <location evidence="8">Cytoplasm</location>
    </subcellularLocation>
</comment>
<dbReference type="Gene3D" id="2.30.130.10">
    <property type="entry name" value="PUA domain"/>
    <property type="match status" value="1"/>
</dbReference>
<dbReference type="UniPathway" id="UPA00098">
    <property type="reaction ID" value="UER00359"/>
</dbReference>
<keyword evidence="6 8" id="KW-0418">Kinase</keyword>
<evidence type="ECO:0000256" key="7">
    <source>
        <dbReference type="ARBA" id="ARBA00022840"/>
    </source>
</evidence>
<dbReference type="InterPro" id="IPR036393">
    <property type="entry name" value="AceGlu_kinase-like_sf"/>
</dbReference>
<evidence type="ECO:0000256" key="6">
    <source>
        <dbReference type="ARBA" id="ARBA00022777"/>
    </source>
</evidence>
<comment type="similarity">
    <text evidence="8">Belongs to the glutamate 5-kinase family.</text>
</comment>
<evidence type="ECO:0000259" key="9">
    <source>
        <dbReference type="SMART" id="SM00359"/>
    </source>
</evidence>
<feature type="binding site" evidence="8">
    <location>
        <begin position="210"/>
        <end position="216"/>
    </location>
    <ligand>
        <name>ATP</name>
        <dbReference type="ChEBI" id="CHEBI:30616"/>
    </ligand>
</feature>
<dbReference type="PIRSF" id="PIRSF000729">
    <property type="entry name" value="GK"/>
    <property type="match status" value="1"/>
</dbReference>
<dbReference type="HOGENOM" id="CLU_025400_2_0_3"/>
<dbReference type="InterPro" id="IPR041739">
    <property type="entry name" value="G5K_ProB"/>
</dbReference>
<dbReference type="InterPro" id="IPR005715">
    <property type="entry name" value="Glu_5kinase/COase_Synthase"/>
</dbReference>
<dbReference type="InterPro" id="IPR011529">
    <property type="entry name" value="Glu_5kinase"/>
</dbReference>
<comment type="catalytic activity">
    <reaction evidence="8">
        <text>L-glutamate + ATP = L-glutamyl 5-phosphate + ADP</text>
        <dbReference type="Rhea" id="RHEA:14877"/>
        <dbReference type="ChEBI" id="CHEBI:29985"/>
        <dbReference type="ChEBI" id="CHEBI:30616"/>
        <dbReference type="ChEBI" id="CHEBI:58274"/>
        <dbReference type="ChEBI" id="CHEBI:456216"/>
        <dbReference type="EC" id="2.7.2.11"/>
    </reaction>
</comment>
<dbReference type="RefSeq" id="WP_011820107.1">
    <property type="nucleotide sequence ID" value="NC_008817.1"/>
</dbReference>
<dbReference type="EMBL" id="CP000552">
    <property type="protein sequence ID" value="ABM72002.1"/>
    <property type="molecule type" value="Genomic_DNA"/>
</dbReference>
<feature type="domain" description="PUA" evidence="9">
    <location>
        <begin position="276"/>
        <end position="349"/>
    </location>
</feature>
<dbReference type="PANTHER" id="PTHR43654:SF3">
    <property type="entry name" value="GLUTAMATE 5-KINASE"/>
    <property type="match status" value="1"/>
</dbReference>
<dbReference type="eggNOG" id="COG0263">
    <property type="taxonomic scope" value="Bacteria"/>
</dbReference>
<dbReference type="SUPFAM" id="SSF88697">
    <property type="entry name" value="PUA domain-like"/>
    <property type="match status" value="1"/>
</dbReference>
<organism evidence="10 11">
    <name type="scientific">Prochlorococcus marinus (strain MIT 9515)</name>
    <dbReference type="NCBI Taxonomy" id="167542"/>
    <lineage>
        <taxon>Bacteria</taxon>
        <taxon>Bacillati</taxon>
        <taxon>Cyanobacteriota</taxon>
        <taxon>Cyanophyceae</taxon>
        <taxon>Synechococcales</taxon>
        <taxon>Prochlorococcaceae</taxon>
        <taxon>Prochlorococcus</taxon>
    </lineage>
</organism>
<dbReference type="PRINTS" id="PR00474">
    <property type="entry name" value="GLU5KINASE"/>
</dbReference>
<dbReference type="InterPro" id="IPR036974">
    <property type="entry name" value="PUA_sf"/>
</dbReference>
<dbReference type="HAMAP" id="MF_00456">
    <property type="entry name" value="ProB"/>
    <property type="match status" value="1"/>
</dbReference>
<dbReference type="KEGG" id="pmc:P9515_07931"/>
<feature type="binding site" evidence="8">
    <location>
        <position position="7"/>
    </location>
    <ligand>
        <name>ATP</name>
        <dbReference type="ChEBI" id="CHEBI:30616"/>
    </ligand>
</feature>
<dbReference type="STRING" id="167542.P9515_07931"/>
<keyword evidence="1 8" id="KW-0963">Cytoplasm</keyword>
<feature type="binding site" evidence="8">
    <location>
        <position position="47"/>
    </location>
    <ligand>
        <name>substrate</name>
    </ligand>
</feature>
<dbReference type="EC" id="2.7.2.11" evidence="8"/>
<keyword evidence="7 8" id="KW-0067">ATP-binding</keyword>
<dbReference type="AlphaFoldDB" id="A2BW41"/>
<dbReference type="PANTHER" id="PTHR43654">
    <property type="entry name" value="GLUTAMATE 5-KINASE"/>
    <property type="match status" value="1"/>
</dbReference>
<evidence type="ECO:0000256" key="4">
    <source>
        <dbReference type="ARBA" id="ARBA00022679"/>
    </source>
</evidence>
<reference evidence="10 11" key="1">
    <citation type="journal article" date="2007" name="PLoS Genet.">
        <title>Patterns and implications of gene gain and loss in the evolution of Prochlorococcus.</title>
        <authorList>
            <person name="Kettler G.C."/>
            <person name="Martiny A.C."/>
            <person name="Huang K."/>
            <person name="Zucker J."/>
            <person name="Coleman M.L."/>
            <person name="Rodrigue S."/>
            <person name="Chen F."/>
            <person name="Lapidus A."/>
            <person name="Ferriera S."/>
            <person name="Johnson J."/>
            <person name="Steglich C."/>
            <person name="Church G.M."/>
            <person name="Richardson P."/>
            <person name="Chisholm S.W."/>
        </authorList>
    </citation>
    <scope>NUCLEOTIDE SEQUENCE [LARGE SCALE GENOMIC DNA]</scope>
    <source>
        <strain evidence="10 11">MIT 9515</strain>
    </source>
</reference>
<dbReference type="PROSITE" id="PS50890">
    <property type="entry name" value="PUA"/>
    <property type="match status" value="1"/>
</dbReference>
<dbReference type="Pfam" id="PF00696">
    <property type="entry name" value="AA_kinase"/>
    <property type="match status" value="1"/>
</dbReference>
<dbReference type="InterPro" id="IPR019797">
    <property type="entry name" value="Glutamate_5-kinase_CS"/>
</dbReference>
<accession>A2BW41</accession>
<dbReference type="InterPro" id="IPR001057">
    <property type="entry name" value="Glu/AcGlu_kinase"/>
</dbReference>
<sequence>MKTWVVKVGTSILRGTNEKSTEQVIESLCKSLTSFILRGNKVVLVTSGAVGLGCNKLNLNRRPKELSSLQAVAAVGQVNLMTLYDKTMKKLGHNIAQILITKTDFNSRESFNNASKTFKKLIDLNVIPIVNENDSIANEELKYGDNDTLSALVALAINANKLILLTDIENLYSKDPRNNKDAHPIREVNTNELKIIRDKNNKIYNNEWGTGGITTKLIAAEIATKGGIEVQLADGRNENNLIDIFNDKKIGTIFHPLDKPVGNKKNWLSHAIKTVGEITLDEGACLAIVKKGASLLVVGVKEVEGDFTVNQAVRIVNTDKKEVAKGITSMSSDSLKRILNKKETINSSMIVVHRDVLALS</sequence>
<dbReference type="CDD" id="cd04242">
    <property type="entry name" value="AAK_G5K_ProB"/>
    <property type="match status" value="1"/>
</dbReference>
<evidence type="ECO:0000256" key="1">
    <source>
        <dbReference type="ARBA" id="ARBA00022490"/>
    </source>
</evidence>
<dbReference type="SUPFAM" id="SSF53633">
    <property type="entry name" value="Carbamate kinase-like"/>
    <property type="match status" value="1"/>
</dbReference>
<dbReference type="Pfam" id="PF01472">
    <property type="entry name" value="PUA"/>
    <property type="match status" value="1"/>
</dbReference>
<evidence type="ECO:0000256" key="3">
    <source>
        <dbReference type="ARBA" id="ARBA00022650"/>
    </source>
</evidence>
<evidence type="ECO:0000256" key="5">
    <source>
        <dbReference type="ARBA" id="ARBA00022741"/>
    </source>
</evidence>
<dbReference type="GO" id="GO:0003723">
    <property type="term" value="F:RNA binding"/>
    <property type="evidence" value="ECO:0007669"/>
    <property type="project" value="InterPro"/>
</dbReference>
<dbReference type="PROSITE" id="PS00902">
    <property type="entry name" value="GLUTAMATE_5_KINASE"/>
    <property type="match status" value="1"/>
</dbReference>
<protein>
    <recommendedName>
        <fullName evidence="8">Glutamate 5-kinase</fullName>
        <ecNumber evidence="8">2.7.2.11</ecNumber>
    </recommendedName>
    <alternativeName>
        <fullName evidence="8">Gamma-glutamyl kinase</fullName>
        <shortName evidence="8">GK</shortName>
    </alternativeName>
</protein>
<evidence type="ECO:0000313" key="11">
    <source>
        <dbReference type="Proteomes" id="UP000001589"/>
    </source>
</evidence>
<dbReference type="GO" id="GO:0004349">
    <property type="term" value="F:glutamate 5-kinase activity"/>
    <property type="evidence" value="ECO:0007669"/>
    <property type="project" value="UniProtKB-UniRule"/>
</dbReference>
<evidence type="ECO:0000313" key="10">
    <source>
        <dbReference type="EMBL" id="ABM72002.1"/>
    </source>
</evidence>
<dbReference type="Proteomes" id="UP000001589">
    <property type="component" value="Chromosome"/>
</dbReference>
<dbReference type="GeneID" id="60200571"/>
<dbReference type="GO" id="GO:0055129">
    <property type="term" value="P:L-proline biosynthetic process"/>
    <property type="evidence" value="ECO:0007669"/>
    <property type="project" value="UniProtKB-UniRule"/>
</dbReference>
<dbReference type="InterPro" id="IPR001048">
    <property type="entry name" value="Asp/Glu/Uridylate_kinase"/>
</dbReference>
<gene>
    <name evidence="8 10" type="primary">proB</name>
    <name evidence="10" type="ordered locus">P9515_07931</name>
</gene>
<dbReference type="SMART" id="SM00359">
    <property type="entry name" value="PUA"/>
    <property type="match status" value="1"/>
</dbReference>
<dbReference type="CDD" id="cd21157">
    <property type="entry name" value="PUA_G5K"/>
    <property type="match status" value="1"/>
</dbReference>
<dbReference type="InterPro" id="IPR002478">
    <property type="entry name" value="PUA"/>
</dbReference>
<keyword evidence="2 8" id="KW-0028">Amino-acid biosynthesis</keyword>
<dbReference type="GO" id="GO:0005524">
    <property type="term" value="F:ATP binding"/>
    <property type="evidence" value="ECO:0007669"/>
    <property type="project" value="UniProtKB-KW"/>
</dbReference>
<evidence type="ECO:0000256" key="8">
    <source>
        <dbReference type="HAMAP-Rule" id="MF_00456"/>
    </source>
</evidence>
<dbReference type="GO" id="GO:0005829">
    <property type="term" value="C:cytosol"/>
    <property type="evidence" value="ECO:0007669"/>
    <property type="project" value="TreeGrafter"/>
</dbReference>
<dbReference type="OrthoDB" id="9804434at2"/>
<dbReference type="Gene3D" id="3.40.1160.10">
    <property type="entry name" value="Acetylglutamate kinase-like"/>
    <property type="match status" value="1"/>
</dbReference>
<dbReference type="InterPro" id="IPR015947">
    <property type="entry name" value="PUA-like_sf"/>
</dbReference>
<proteinExistence type="inferred from homology"/>
<dbReference type="NCBIfam" id="TIGR01027">
    <property type="entry name" value="proB"/>
    <property type="match status" value="1"/>
</dbReference>
<name>A2BW41_PROM5</name>
<feature type="binding site" evidence="8">
    <location>
        <position position="146"/>
    </location>
    <ligand>
        <name>substrate</name>
    </ligand>
</feature>
<evidence type="ECO:0000256" key="2">
    <source>
        <dbReference type="ARBA" id="ARBA00022605"/>
    </source>
</evidence>
<keyword evidence="4 8" id="KW-0808">Transferase</keyword>
<feature type="binding site" evidence="8">
    <location>
        <begin position="166"/>
        <end position="167"/>
    </location>
    <ligand>
        <name>ATP</name>
        <dbReference type="ChEBI" id="CHEBI:30616"/>
    </ligand>
</feature>
<dbReference type="FunFam" id="3.40.1160.10:FF:000018">
    <property type="entry name" value="Glutamate 5-kinase"/>
    <property type="match status" value="1"/>
</dbReference>
<keyword evidence="3 8" id="KW-0641">Proline biosynthesis</keyword>
<comment type="pathway">
    <text evidence="8">Amino-acid biosynthesis; L-proline biosynthesis; L-glutamate 5-semialdehyde from L-glutamate: step 1/2.</text>
</comment>
<keyword evidence="5 8" id="KW-0547">Nucleotide-binding</keyword>
<feature type="binding site" evidence="8">
    <location>
        <position position="134"/>
    </location>
    <ligand>
        <name>substrate</name>
    </ligand>
</feature>